<reference evidence="4" key="1">
    <citation type="submission" date="2021-02" db="EMBL/GenBank/DDBJ databases">
        <title>Neisseriaceae sp. 26B isolated from the cloaca of a Common Toad-headed Turtle (Mesoclemmys nasuta).</title>
        <authorList>
            <person name="Spergser J."/>
            <person name="Busse H.-J."/>
        </authorList>
    </citation>
    <scope>NUCLEOTIDE SEQUENCE</scope>
    <source>
        <strain evidence="4">26B</strain>
    </source>
</reference>
<evidence type="ECO:0000313" key="5">
    <source>
        <dbReference type="Proteomes" id="UP000653156"/>
    </source>
</evidence>
<accession>A0A892ZL84</accession>
<evidence type="ECO:0000256" key="1">
    <source>
        <dbReference type="ARBA" id="ARBA00022603"/>
    </source>
</evidence>
<name>A0A892ZL84_9NEIS</name>
<proteinExistence type="predicted"/>
<dbReference type="SUPFAM" id="SSF53335">
    <property type="entry name" value="S-adenosyl-L-methionine-dependent methyltransferases"/>
    <property type="match status" value="1"/>
</dbReference>
<dbReference type="CDD" id="cd02440">
    <property type="entry name" value="AdoMet_MTases"/>
    <property type="match status" value="1"/>
</dbReference>
<evidence type="ECO:0000256" key="2">
    <source>
        <dbReference type="ARBA" id="ARBA00022679"/>
    </source>
</evidence>
<dbReference type="PANTHER" id="PTHR10509">
    <property type="entry name" value="O-METHYLTRANSFERASE-RELATED"/>
    <property type="match status" value="1"/>
</dbReference>
<dbReference type="InterPro" id="IPR002935">
    <property type="entry name" value="SAM_O-MeTrfase"/>
</dbReference>
<dbReference type="Gene3D" id="3.40.50.150">
    <property type="entry name" value="Vaccinia Virus protein VP39"/>
    <property type="match status" value="1"/>
</dbReference>
<dbReference type="PANTHER" id="PTHR10509:SF14">
    <property type="entry name" value="CAFFEOYL-COA O-METHYLTRANSFERASE 3-RELATED"/>
    <property type="match status" value="1"/>
</dbReference>
<dbReference type="GO" id="GO:0008757">
    <property type="term" value="F:S-adenosylmethionine-dependent methyltransferase activity"/>
    <property type="evidence" value="ECO:0007669"/>
    <property type="project" value="TreeGrafter"/>
</dbReference>
<organism evidence="4 5">
    <name type="scientific">Paralysiella testudinis</name>
    <dbReference type="NCBI Taxonomy" id="2809020"/>
    <lineage>
        <taxon>Bacteria</taxon>
        <taxon>Pseudomonadati</taxon>
        <taxon>Pseudomonadota</taxon>
        <taxon>Betaproteobacteria</taxon>
        <taxon>Neisseriales</taxon>
        <taxon>Neisseriaceae</taxon>
        <taxon>Paralysiella</taxon>
    </lineage>
</organism>
<dbReference type="Proteomes" id="UP000653156">
    <property type="component" value="Chromosome"/>
</dbReference>
<keyword evidence="1 4" id="KW-0489">Methyltransferase</keyword>
<dbReference type="EMBL" id="CP069798">
    <property type="protein sequence ID" value="QRQ83383.1"/>
    <property type="molecule type" value="Genomic_DNA"/>
</dbReference>
<evidence type="ECO:0000256" key="3">
    <source>
        <dbReference type="ARBA" id="ARBA00022691"/>
    </source>
</evidence>
<dbReference type="GO" id="GO:0032259">
    <property type="term" value="P:methylation"/>
    <property type="evidence" value="ECO:0007669"/>
    <property type="project" value="UniProtKB-KW"/>
</dbReference>
<dbReference type="InterPro" id="IPR029063">
    <property type="entry name" value="SAM-dependent_MTases_sf"/>
</dbReference>
<dbReference type="PROSITE" id="PS51682">
    <property type="entry name" value="SAM_OMT_I"/>
    <property type="match status" value="1"/>
</dbReference>
<dbReference type="AlphaFoldDB" id="A0A892ZL84"/>
<gene>
    <name evidence="4" type="ORF">JQU52_12970</name>
</gene>
<keyword evidence="2" id="KW-0808">Transferase</keyword>
<evidence type="ECO:0000313" key="4">
    <source>
        <dbReference type="EMBL" id="QRQ83383.1"/>
    </source>
</evidence>
<dbReference type="GO" id="GO:0008171">
    <property type="term" value="F:O-methyltransferase activity"/>
    <property type="evidence" value="ECO:0007669"/>
    <property type="project" value="InterPro"/>
</dbReference>
<dbReference type="KEGG" id="ptes:JQU52_12970"/>
<keyword evidence="5" id="KW-1185">Reference proteome</keyword>
<sequence>MMSHQSWGIRPDLQAYLQHINGGEAPVLQAIRAETARHRKGRMHIAPEQAQTLVWLAHLLKAQHYLEVGVFTGYSSTAMALALPEHGRITACDISVTFTDIARRYWQEAGVAHKIDLVLQPALITLDNLLAQGRHNHYDLALIDADKPPTPHYFERCLQLVRPGGVIAIDNVLLNGRVLHHNHNDPPSVAILRQFNAGLVHDARIVPLTLPVGDGLTLLLKQ</sequence>
<dbReference type="InterPro" id="IPR050362">
    <property type="entry name" value="Cation-dep_OMT"/>
</dbReference>
<dbReference type="Pfam" id="PF01596">
    <property type="entry name" value="Methyltransf_3"/>
    <property type="match status" value="1"/>
</dbReference>
<keyword evidence="3" id="KW-0949">S-adenosyl-L-methionine</keyword>
<protein>
    <submittedName>
        <fullName evidence="4">Class I SAM-dependent methyltransferase</fullName>
    </submittedName>
</protein>